<dbReference type="EMBL" id="JADMLG010000003">
    <property type="protein sequence ID" value="MBH0776254.1"/>
    <property type="molecule type" value="Genomic_DNA"/>
</dbReference>
<feature type="transmembrane region" description="Helical" evidence="1">
    <location>
        <begin position="215"/>
        <end position="236"/>
    </location>
</feature>
<feature type="transmembrane region" description="Helical" evidence="1">
    <location>
        <begin position="188"/>
        <end position="209"/>
    </location>
</feature>
<comment type="caution">
    <text evidence="2">The sequence shown here is derived from an EMBL/GenBank/DDBJ whole genome shotgun (WGS) entry which is preliminary data.</text>
</comment>
<keyword evidence="1" id="KW-0812">Transmembrane</keyword>
<feature type="transmembrane region" description="Helical" evidence="1">
    <location>
        <begin position="16"/>
        <end position="33"/>
    </location>
</feature>
<dbReference type="RefSeq" id="WP_196148610.1">
    <property type="nucleotide sequence ID" value="NZ_JADMLG010000003.1"/>
</dbReference>
<keyword evidence="1" id="KW-0472">Membrane</keyword>
<gene>
    <name evidence="2" type="ORF">IT779_08165</name>
</gene>
<evidence type="ECO:0000313" key="3">
    <source>
        <dbReference type="Proteomes" id="UP000655751"/>
    </source>
</evidence>
<proteinExistence type="predicted"/>
<keyword evidence="3" id="KW-1185">Reference proteome</keyword>
<protein>
    <submittedName>
        <fullName evidence="2">Uncharacterized protein</fullName>
    </submittedName>
</protein>
<accession>A0A931N1T4</accession>
<dbReference type="AlphaFoldDB" id="A0A931N1T4"/>
<name>A0A931N1T4_9NOCA</name>
<sequence length="257" mass="29719">MSNQGESSGPATVGQWIARAVAVLILVPVRLLWEGVKLSVRVSIAVVTYFLEHLLVPLCVIVWNWVIKPAWHLLKDGLWGWLLQQVLWGLVLTPVLAFLLDFVLRPLRRAVEDWLWRRILVPAGAWLWRRVVRPMAAWLWRWVLRPLGKIVLGVCVLAVDWLLVRPVRALWRWVLRPLWRALRVTLRFGWRVATVLVGVLIVTPCVFVYRRVLAPVFAALAVVWNVLVARPVRWTYVHVVTPMNRWASEIVTGVFGR</sequence>
<feature type="transmembrane region" description="Helical" evidence="1">
    <location>
        <begin position="146"/>
        <end position="167"/>
    </location>
</feature>
<feature type="transmembrane region" description="Helical" evidence="1">
    <location>
        <begin position="45"/>
        <end position="66"/>
    </location>
</feature>
<organism evidence="2 3">
    <name type="scientific">Nocardia bovistercoris</name>
    <dbReference type="NCBI Taxonomy" id="2785916"/>
    <lineage>
        <taxon>Bacteria</taxon>
        <taxon>Bacillati</taxon>
        <taxon>Actinomycetota</taxon>
        <taxon>Actinomycetes</taxon>
        <taxon>Mycobacteriales</taxon>
        <taxon>Nocardiaceae</taxon>
        <taxon>Nocardia</taxon>
    </lineage>
</organism>
<evidence type="ECO:0000256" key="1">
    <source>
        <dbReference type="SAM" id="Phobius"/>
    </source>
</evidence>
<feature type="transmembrane region" description="Helical" evidence="1">
    <location>
        <begin position="86"/>
        <end position="107"/>
    </location>
</feature>
<reference evidence="2" key="1">
    <citation type="submission" date="2020-11" db="EMBL/GenBank/DDBJ databases">
        <title>Nocardia NEAU-351.nov., a novel actinomycete isolated from the cow dung.</title>
        <authorList>
            <person name="Zhang X."/>
        </authorList>
    </citation>
    <scope>NUCLEOTIDE SEQUENCE</scope>
    <source>
        <strain evidence="2">NEAU-351</strain>
    </source>
</reference>
<dbReference type="Proteomes" id="UP000655751">
    <property type="component" value="Unassembled WGS sequence"/>
</dbReference>
<keyword evidence="1" id="KW-1133">Transmembrane helix</keyword>
<evidence type="ECO:0000313" key="2">
    <source>
        <dbReference type="EMBL" id="MBH0776254.1"/>
    </source>
</evidence>